<dbReference type="OrthoDB" id="9809748at2"/>
<comment type="caution">
    <text evidence="10">The sequence shown here is derived from an EMBL/GenBank/DDBJ whole genome shotgun (WGS) entry which is preliminary data.</text>
</comment>
<feature type="active site" description="Nucleophile" evidence="7">
    <location>
        <position position="174"/>
    </location>
</feature>
<dbReference type="EMBL" id="NSKB01000009">
    <property type="protein sequence ID" value="PAU74629.1"/>
    <property type="molecule type" value="Genomic_DNA"/>
</dbReference>
<evidence type="ECO:0000256" key="8">
    <source>
        <dbReference type="SAM" id="SignalP"/>
    </source>
</evidence>
<dbReference type="CDD" id="cd16913">
    <property type="entry name" value="YkuD_like"/>
    <property type="match status" value="1"/>
</dbReference>
<reference evidence="10 11" key="1">
    <citation type="submission" date="2017-08" db="EMBL/GenBank/DDBJ databases">
        <title>Halomonas alkalisoli sp. nov., isolated from saline alkaline soil.</title>
        <authorList>
            <person name="Wang D."/>
            <person name="Zhang G."/>
        </authorList>
    </citation>
    <scope>NUCLEOTIDE SEQUENCE [LARGE SCALE GENOMIC DNA]</scope>
    <source>
        <strain evidence="10 11">WRN001</strain>
    </source>
</reference>
<keyword evidence="11" id="KW-1185">Reference proteome</keyword>
<evidence type="ECO:0000256" key="2">
    <source>
        <dbReference type="ARBA" id="ARBA00005992"/>
    </source>
</evidence>
<dbReference type="PANTHER" id="PTHR36699">
    <property type="entry name" value="LD-TRANSPEPTIDASE"/>
    <property type="match status" value="1"/>
</dbReference>
<keyword evidence="8" id="KW-0732">Signal</keyword>
<keyword evidence="6 7" id="KW-0961">Cell wall biogenesis/degradation</keyword>
<feature type="active site" description="Proton donor/acceptor" evidence="7">
    <location>
        <position position="155"/>
    </location>
</feature>
<dbReference type="GO" id="GO:0016740">
    <property type="term" value="F:transferase activity"/>
    <property type="evidence" value="ECO:0007669"/>
    <property type="project" value="UniProtKB-KW"/>
</dbReference>
<feature type="signal peptide" evidence="8">
    <location>
        <begin position="1"/>
        <end position="22"/>
    </location>
</feature>
<comment type="pathway">
    <text evidence="1 7">Cell wall biogenesis; peptidoglycan biosynthesis.</text>
</comment>
<dbReference type="Proteomes" id="UP000217771">
    <property type="component" value="Unassembled WGS sequence"/>
</dbReference>
<dbReference type="GO" id="GO:0071555">
    <property type="term" value="P:cell wall organization"/>
    <property type="evidence" value="ECO:0007669"/>
    <property type="project" value="UniProtKB-UniRule"/>
</dbReference>
<evidence type="ECO:0000259" key="9">
    <source>
        <dbReference type="PROSITE" id="PS52029"/>
    </source>
</evidence>
<name>A0A2A2EQF5_9GAMM</name>
<keyword evidence="5 7" id="KW-0573">Peptidoglycan synthesis</keyword>
<evidence type="ECO:0000256" key="7">
    <source>
        <dbReference type="PROSITE-ProRule" id="PRU01373"/>
    </source>
</evidence>
<evidence type="ECO:0000256" key="6">
    <source>
        <dbReference type="ARBA" id="ARBA00023316"/>
    </source>
</evidence>
<evidence type="ECO:0000313" key="11">
    <source>
        <dbReference type="Proteomes" id="UP000217771"/>
    </source>
</evidence>
<evidence type="ECO:0000256" key="4">
    <source>
        <dbReference type="ARBA" id="ARBA00022960"/>
    </source>
</evidence>
<keyword evidence="4 7" id="KW-0133">Cell shape</keyword>
<sequence>MSRLTRLIAIVAMALTPTLGLKANLIDNIATDFGPRDSFEVWVKVDNSDATLTVYRGDFPLERIHGISVGQRGAARLRVRGDKQTPKGEFRINGINPESRFHLFFNVDYPTPWHALDALNAGVMSRVEYEEYHYYLRRHGRPPQDTVLGGNIGLHGIGSGDPEIHGRFDWTLGCVAVTNEEIERLAELIGIGTRVVIR</sequence>
<gene>
    <name evidence="10" type="ORF">CK498_21120</name>
</gene>
<dbReference type="PROSITE" id="PS52029">
    <property type="entry name" value="LD_TPASE"/>
    <property type="match status" value="1"/>
</dbReference>
<dbReference type="PANTHER" id="PTHR36699:SF1">
    <property type="entry name" value="L,D-TRANSPEPTIDASE YAFK-RELATED"/>
    <property type="match status" value="1"/>
</dbReference>
<proteinExistence type="inferred from homology"/>
<keyword evidence="3" id="KW-0808">Transferase</keyword>
<dbReference type="GO" id="GO:0008360">
    <property type="term" value="P:regulation of cell shape"/>
    <property type="evidence" value="ECO:0007669"/>
    <property type="project" value="UniProtKB-UniRule"/>
</dbReference>
<dbReference type="GO" id="GO:0004180">
    <property type="term" value="F:carboxypeptidase activity"/>
    <property type="evidence" value="ECO:0007669"/>
    <property type="project" value="UniProtKB-ARBA"/>
</dbReference>
<evidence type="ECO:0000313" key="10">
    <source>
        <dbReference type="EMBL" id="PAU74629.1"/>
    </source>
</evidence>
<dbReference type="RefSeq" id="WP_095622840.1">
    <property type="nucleotide sequence ID" value="NZ_NSKB01000009.1"/>
</dbReference>
<evidence type="ECO:0000256" key="1">
    <source>
        <dbReference type="ARBA" id="ARBA00004752"/>
    </source>
</evidence>
<dbReference type="GO" id="GO:0009252">
    <property type="term" value="P:peptidoglycan biosynthetic process"/>
    <property type="evidence" value="ECO:0007669"/>
    <property type="project" value="UniProtKB-UniPathway"/>
</dbReference>
<dbReference type="SUPFAM" id="SSF141523">
    <property type="entry name" value="L,D-transpeptidase catalytic domain-like"/>
    <property type="match status" value="1"/>
</dbReference>
<dbReference type="UniPathway" id="UPA00219"/>
<dbReference type="Pfam" id="PF03734">
    <property type="entry name" value="YkuD"/>
    <property type="match status" value="1"/>
</dbReference>
<accession>A0A2A2EQF5</accession>
<evidence type="ECO:0000256" key="5">
    <source>
        <dbReference type="ARBA" id="ARBA00022984"/>
    </source>
</evidence>
<evidence type="ECO:0000256" key="3">
    <source>
        <dbReference type="ARBA" id="ARBA00022679"/>
    </source>
</evidence>
<organism evidence="10 11">
    <name type="scientific">Halomonas salipaludis</name>
    <dbReference type="NCBI Taxonomy" id="2032625"/>
    <lineage>
        <taxon>Bacteria</taxon>
        <taxon>Pseudomonadati</taxon>
        <taxon>Pseudomonadota</taxon>
        <taxon>Gammaproteobacteria</taxon>
        <taxon>Oceanospirillales</taxon>
        <taxon>Halomonadaceae</taxon>
        <taxon>Halomonas</taxon>
    </lineage>
</organism>
<dbReference type="InterPro" id="IPR005490">
    <property type="entry name" value="LD_TPept_cat_dom"/>
</dbReference>
<protein>
    <recommendedName>
        <fullName evidence="9">L,D-TPase catalytic domain-containing protein</fullName>
    </recommendedName>
</protein>
<dbReference type="Gene3D" id="2.40.440.10">
    <property type="entry name" value="L,D-transpeptidase catalytic domain-like"/>
    <property type="match status" value="1"/>
</dbReference>
<feature type="domain" description="L,D-TPase catalytic" evidence="9">
    <location>
        <begin position="41"/>
        <end position="198"/>
    </location>
</feature>
<comment type="similarity">
    <text evidence="2">Belongs to the YkuD family.</text>
</comment>
<feature type="chain" id="PRO_5013399107" description="L,D-TPase catalytic domain-containing protein" evidence="8">
    <location>
        <begin position="23"/>
        <end position="198"/>
    </location>
</feature>
<dbReference type="AlphaFoldDB" id="A0A2A2EQF5"/>
<dbReference type="InterPro" id="IPR038063">
    <property type="entry name" value="Transpep_catalytic_dom"/>
</dbReference>